<accession>A0ABX8S1W5</accession>
<sequence>MRKVWAPIVNRRHIYEVTVPASALGELILAVHEAAGQSGGPSIRRWRYGNVVGISTPQVHDLALATVHLKHVIERRAIAAITVAVHSKIAVDVIFTLDNTVASAQFRCATIGPEPARGPEMALAESLATKTSAALDAHDIATEMSCGNASATD</sequence>
<evidence type="ECO:0000313" key="1">
    <source>
        <dbReference type="EMBL" id="QXN95202.1"/>
    </source>
</evidence>
<dbReference type="Proteomes" id="UP000694257">
    <property type="component" value="Chromosome"/>
</dbReference>
<proteinExistence type="predicted"/>
<gene>
    <name evidence="1" type="ORF">KV110_20500</name>
</gene>
<evidence type="ECO:0008006" key="3">
    <source>
        <dbReference type="Google" id="ProtNLM"/>
    </source>
</evidence>
<name>A0ABX8S1W5_NOCIO</name>
<keyword evidence="2" id="KW-1185">Reference proteome</keyword>
<reference evidence="1 2" key="1">
    <citation type="submission" date="2021-07" db="EMBL/GenBank/DDBJ databases">
        <title>Whole Genome Sequence of Nocardia Iowensis.</title>
        <authorList>
            <person name="Lamm A."/>
            <person name="Collins-Fairclough A.M."/>
            <person name="Bunk B."/>
            <person name="Sproer C."/>
        </authorList>
    </citation>
    <scope>NUCLEOTIDE SEQUENCE [LARGE SCALE GENOMIC DNA]</scope>
    <source>
        <strain evidence="1 2">NRRL 5646</strain>
    </source>
</reference>
<organism evidence="1 2">
    <name type="scientific">Nocardia iowensis</name>
    <dbReference type="NCBI Taxonomy" id="204891"/>
    <lineage>
        <taxon>Bacteria</taxon>
        <taxon>Bacillati</taxon>
        <taxon>Actinomycetota</taxon>
        <taxon>Actinomycetes</taxon>
        <taxon>Mycobacteriales</taxon>
        <taxon>Nocardiaceae</taxon>
        <taxon>Nocardia</taxon>
    </lineage>
</organism>
<protein>
    <recommendedName>
        <fullName evidence="3">Thioesterase</fullName>
    </recommendedName>
</protein>
<evidence type="ECO:0000313" key="2">
    <source>
        <dbReference type="Proteomes" id="UP000694257"/>
    </source>
</evidence>
<dbReference type="RefSeq" id="WP_218478022.1">
    <property type="nucleotide sequence ID" value="NZ_BAABJN010000008.1"/>
</dbReference>
<dbReference type="EMBL" id="CP078145">
    <property type="protein sequence ID" value="QXN95202.1"/>
    <property type="molecule type" value="Genomic_DNA"/>
</dbReference>